<dbReference type="HOGENOM" id="CLU_010194_1_0_11"/>
<keyword evidence="2 4" id="KW-0560">Oxidoreductase</keyword>
<dbReference type="Gene3D" id="3.40.50.720">
    <property type="entry name" value="NAD(P)-binding Rossmann-like Domain"/>
    <property type="match status" value="1"/>
</dbReference>
<evidence type="ECO:0000313" key="4">
    <source>
        <dbReference type="EMBL" id="ABK65150.1"/>
    </source>
</evidence>
<dbReference type="InterPro" id="IPR002347">
    <property type="entry name" value="SDR_fam"/>
</dbReference>
<dbReference type="Proteomes" id="UP000001574">
    <property type="component" value="Chromosome"/>
</dbReference>
<protein>
    <submittedName>
        <fullName evidence="4">Carveol dehydrogenase ((+)-trans-carveol dehydrogenase)</fullName>
        <ecNumber evidence="4">1.1.1.275</ecNumber>
    </submittedName>
</protein>
<dbReference type="PANTHER" id="PTHR43008">
    <property type="entry name" value="BENZIL REDUCTASE"/>
    <property type="match status" value="1"/>
</dbReference>
<reference evidence="4 5" key="1">
    <citation type="submission" date="2006-10" db="EMBL/GenBank/DDBJ databases">
        <authorList>
            <person name="Fleischmann R.D."/>
            <person name="Dodson R.J."/>
            <person name="Haft D.H."/>
            <person name="Merkel J.S."/>
            <person name="Nelson W.C."/>
            <person name="Fraser C.M."/>
        </authorList>
    </citation>
    <scope>NUCLEOTIDE SEQUENCE [LARGE SCALE GENOMIC DNA]</scope>
    <source>
        <strain evidence="4 5">104</strain>
    </source>
</reference>
<dbReference type="KEGG" id="mav:MAV_1881"/>
<dbReference type="PANTHER" id="PTHR43008:SF4">
    <property type="entry name" value="CHAIN DEHYDROGENASE, PUTATIVE (AFU_ORTHOLOGUE AFUA_4G08710)-RELATED"/>
    <property type="match status" value="1"/>
</dbReference>
<proteinExistence type="inferred from homology"/>
<gene>
    <name evidence="4" type="ordered locus">MAV_1881</name>
</gene>
<dbReference type="GO" id="GO:0033702">
    <property type="term" value="F:(+)-trans-carveol dehydrogenase activity"/>
    <property type="evidence" value="ECO:0007669"/>
    <property type="project" value="UniProtKB-EC"/>
</dbReference>
<dbReference type="GO" id="GO:0050664">
    <property type="term" value="F:oxidoreductase activity, acting on NAD(P)H, oxygen as acceptor"/>
    <property type="evidence" value="ECO:0007669"/>
    <property type="project" value="TreeGrafter"/>
</dbReference>
<dbReference type="EC" id="1.1.1.275" evidence="4"/>
<evidence type="ECO:0000256" key="1">
    <source>
        <dbReference type="ARBA" id="ARBA00006484"/>
    </source>
</evidence>
<dbReference type="AlphaFoldDB" id="A0A0H2ZU12"/>
<name>A0A0H2ZU12_MYCA1</name>
<dbReference type="FunFam" id="3.40.50.720:FF:000084">
    <property type="entry name" value="Short-chain dehydrogenase reductase"/>
    <property type="match status" value="1"/>
</dbReference>
<accession>A0A0H2ZU12</accession>
<dbReference type="NCBIfam" id="TIGR03971">
    <property type="entry name" value="SDR_subfam_1"/>
    <property type="match status" value="1"/>
</dbReference>
<evidence type="ECO:0000256" key="3">
    <source>
        <dbReference type="ARBA" id="ARBA00023027"/>
    </source>
</evidence>
<dbReference type="Pfam" id="PF13561">
    <property type="entry name" value="adh_short_C2"/>
    <property type="match status" value="1"/>
</dbReference>
<dbReference type="CDD" id="cd05233">
    <property type="entry name" value="SDR_c"/>
    <property type="match status" value="1"/>
</dbReference>
<comment type="similarity">
    <text evidence="1">Belongs to the short-chain dehydrogenases/reductases (SDR) family.</text>
</comment>
<evidence type="ECO:0000256" key="2">
    <source>
        <dbReference type="ARBA" id="ARBA00023002"/>
    </source>
</evidence>
<dbReference type="SUPFAM" id="SSF51735">
    <property type="entry name" value="NAD(P)-binding Rossmann-fold domains"/>
    <property type="match status" value="1"/>
</dbReference>
<dbReference type="InterPro" id="IPR023985">
    <property type="entry name" value="SDR_subfam_1"/>
</dbReference>
<dbReference type="RefSeq" id="WP_011724414.1">
    <property type="nucleotide sequence ID" value="NC_008595.1"/>
</dbReference>
<organism evidence="4 5">
    <name type="scientific">Mycobacterium avium (strain 104)</name>
    <dbReference type="NCBI Taxonomy" id="243243"/>
    <lineage>
        <taxon>Bacteria</taxon>
        <taxon>Bacillati</taxon>
        <taxon>Actinomycetota</taxon>
        <taxon>Actinomycetes</taxon>
        <taxon>Mycobacteriales</taxon>
        <taxon>Mycobacteriaceae</taxon>
        <taxon>Mycobacterium</taxon>
        <taxon>Mycobacterium avium complex (MAC)</taxon>
    </lineage>
</organism>
<evidence type="ECO:0000313" key="5">
    <source>
        <dbReference type="Proteomes" id="UP000001574"/>
    </source>
</evidence>
<keyword evidence="3" id="KW-0520">NAD</keyword>
<dbReference type="EMBL" id="CP000479">
    <property type="protein sequence ID" value="ABK65150.1"/>
    <property type="molecule type" value="Genomic_DNA"/>
</dbReference>
<sequence>MGRVQDKVVLVTGAARGQGRSHAVKLAEEGADIILFDICHDIETNKYPLATPHDLEEAGLEVEKTGRRAYTAQVDVRDKEALTRELANAIAEFGGRLDVVVANAGICPLGGDLPITAFADAFDVDFVGVVNTVHAALPYLKSGASIITTGSIAGMIAATQAASAGVGPTGPGGMGYNLAKSFVDQYTKALALQLAPLSIRANAIHPTNVNTPMLQSEPMYRVFRPDLENPTAEDALLAFPAMQPMPIPFIEPQDVSNAVCFLASDESRYVTGLQFKVDAGAMLQF</sequence>
<dbReference type="InterPro" id="IPR036291">
    <property type="entry name" value="NAD(P)-bd_dom_sf"/>
</dbReference>
<dbReference type="PRINTS" id="PR00081">
    <property type="entry name" value="GDHRDH"/>
</dbReference>